<dbReference type="EMBL" id="JAXOVC010000007">
    <property type="protein sequence ID" value="KAK4499717.1"/>
    <property type="molecule type" value="Genomic_DNA"/>
</dbReference>
<feature type="transmembrane region" description="Helical" evidence="7">
    <location>
        <begin position="436"/>
        <end position="465"/>
    </location>
</feature>
<dbReference type="PANTHER" id="PTHR22950:SF683">
    <property type="entry name" value="AMINO ACID TRANSPORTER (EUROFUNG)"/>
    <property type="match status" value="1"/>
</dbReference>
<feature type="transmembrane region" description="Helical" evidence="7">
    <location>
        <begin position="374"/>
        <end position="395"/>
    </location>
</feature>
<dbReference type="Proteomes" id="UP001305779">
    <property type="component" value="Unassembled WGS sequence"/>
</dbReference>
<reference evidence="9 10" key="1">
    <citation type="journal article" date="2023" name="G3 (Bethesda)">
        <title>A chromosome-level genome assembly of Zasmidium syzygii isolated from banana leaves.</title>
        <authorList>
            <person name="van Westerhoven A.C."/>
            <person name="Mehrabi R."/>
            <person name="Talebi R."/>
            <person name="Steentjes M.B.F."/>
            <person name="Corcolon B."/>
            <person name="Chong P.A."/>
            <person name="Kema G.H.J."/>
            <person name="Seidl M.F."/>
        </authorList>
    </citation>
    <scope>NUCLEOTIDE SEQUENCE [LARGE SCALE GENOMIC DNA]</scope>
    <source>
        <strain evidence="9 10">P124</strain>
    </source>
</reference>
<evidence type="ECO:0000259" key="8">
    <source>
        <dbReference type="Pfam" id="PF01490"/>
    </source>
</evidence>
<feature type="domain" description="Amino acid transporter transmembrane" evidence="8">
    <location>
        <begin position="72"/>
        <end position="464"/>
    </location>
</feature>
<evidence type="ECO:0000256" key="7">
    <source>
        <dbReference type="SAM" id="Phobius"/>
    </source>
</evidence>
<feature type="transmembrane region" description="Helical" evidence="7">
    <location>
        <begin position="180"/>
        <end position="198"/>
    </location>
</feature>
<keyword evidence="10" id="KW-1185">Reference proteome</keyword>
<feature type="transmembrane region" description="Helical" evidence="7">
    <location>
        <begin position="334"/>
        <end position="353"/>
    </location>
</feature>
<dbReference type="Pfam" id="PF01490">
    <property type="entry name" value="Aa_trans"/>
    <property type="match status" value="1"/>
</dbReference>
<keyword evidence="3 7" id="KW-0812">Transmembrane</keyword>
<dbReference type="PANTHER" id="PTHR22950">
    <property type="entry name" value="AMINO ACID TRANSPORTER"/>
    <property type="match status" value="1"/>
</dbReference>
<feature type="transmembrane region" description="Helical" evidence="7">
    <location>
        <begin position="259"/>
        <end position="280"/>
    </location>
</feature>
<dbReference type="InterPro" id="IPR013057">
    <property type="entry name" value="AA_transpt_TM"/>
</dbReference>
<evidence type="ECO:0000256" key="4">
    <source>
        <dbReference type="ARBA" id="ARBA00022989"/>
    </source>
</evidence>
<keyword evidence="5 7" id="KW-0472">Membrane</keyword>
<feature type="transmembrane region" description="Helical" evidence="7">
    <location>
        <begin position="210"/>
        <end position="231"/>
    </location>
</feature>
<organism evidence="9 10">
    <name type="scientific">Zasmidium cellare</name>
    <name type="common">Wine cellar mold</name>
    <name type="synonym">Racodium cellare</name>
    <dbReference type="NCBI Taxonomy" id="395010"/>
    <lineage>
        <taxon>Eukaryota</taxon>
        <taxon>Fungi</taxon>
        <taxon>Dikarya</taxon>
        <taxon>Ascomycota</taxon>
        <taxon>Pezizomycotina</taxon>
        <taxon>Dothideomycetes</taxon>
        <taxon>Dothideomycetidae</taxon>
        <taxon>Mycosphaerellales</taxon>
        <taxon>Mycosphaerellaceae</taxon>
        <taxon>Zasmidium</taxon>
    </lineage>
</organism>
<gene>
    <name evidence="9" type="ORF">PRZ48_010235</name>
</gene>
<comment type="similarity">
    <text evidence="2">Belongs to the amino acid/polyamine transporter 2 family.</text>
</comment>
<evidence type="ECO:0000256" key="3">
    <source>
        <dbReference type="ARBA" id="ARBA00022692"/>
    </source>
</evidence>
<dbReference type="Gene3D" id="1.20.1740.10">
    <property type="entry name" value="Amino acid/polyamine transporter I"/>
    <property type="match status" value="1"/>
</dbReference>
<evidence type="ECO:0000256" key="1">
    <source>
        <dbReference type="ARBA" id="ARBA00004141"/>
    </source>
</evidence>
<evidence type="ECO:0000256" key="6">
    <source>
        <dbReference type="SAM" id="MobiDB-lite"/>
    </source>
</evidence>
<feature type="transmembrane region" description="Helical" evidence="7">
    <location>
        <begin position="98"/>
        <end position="120"/>
    </location>
</feature>
<protein>
    <recommendedName>
        <fullName evidence="8">Amino acid transporter transmembrane domain-containing protein</fullName>
    </recommendedName>
</protein>
<evidence type="ECO:0000313" key="10">
    <source>
        <dbReference type="Proteomes" id="UP001305779"/>
    </source>
</evidence>
<comment type="caution">
    <text evidence="9">The sequence shown here is derived from an EMBL/GenBank/DDBJ whole genome shotgun (WGS) entry which is preliminary data.</text>
</comment>
<sequence>MSSIELTEYPTATKAKTPAKMGTDGGAPEPLDRPISTEDEDQLEAVVTHDEGKVIDPVFGDIAEGNRYRDMGWLPASILMMKTQIGIGALSVPQSFNTLGLIPGIIALTGFAIITTWSNWMIGKFKAKHPEVYGVEDVGRLLFGRAGRELFQGAYLLYYIFVGGSAFISVATGLDALCDHAVCNSLLIAIAAIAGFLLCSTETLSKLSWIAWCGIVAILISIFTLAVSVAVQNRPAAAPQTGPWSSDWKLVGDPTFPQAMSAIAAIIFSYSGTAAFFPIAAEMKDQRKYFKAMYLCQAVVYIVYLVIGVVVYYYCGSYVASPALGSAGPLLKKICYGIALPGLLVTTAILPAKSLFVRFMRNNEHFTARTRTHWIVWLSCTFSVIIIGYVIASAIPVFNGLVSLIGALLGTPICITAYGAMWLYDNWELRKSEERGRFWIAGVAWACFIIVLGFYCMIAGTYGAVRDVEDLYSSSKFKAWVEEELRRGGSPAGSANPKAYAAAPKAREKEHTREALCNALTTKI</sequence>
<keyword evidence="4 7" id="KW-1133">Transmembrane helix</keyword>
<name>A0ABR0EE08_ZASCE</name>
<feature type="region of interest" description="Disordered" evidence="6">
    <location>
        <begin position="1"/>
        <end position="31"/>
    </location>
</feature>
<accession>A0ABR0EE08</accession>
<evidence type="ECO:0000256" key="2">
    <source>
        <dbReference type="ARBA" id="ARBA00008066"/>
    </source>
</evidence>
<proteinExistence type="inferred from homology"/>
<evidence type="ECO:0000256" key="5">
    <source>
        <dbReference type="ARBA" id="ARBA00023136"/>
    </source>
</evidence>
<feature type="transmembrane region" description="Helical" evidence="7">
    <location>
        <begin position="155"/>
        <end position="174"/>
    </location>
</feature>
<evidence type="ECO:0000313" key="9">
    <source>
        <dbReference type="EMBL" id="KAK4499717.1"/>
    </source>
</evidence>
<comment type="subcellular location">
    <subcellularLocation>
        <location evidence="1">Membrane</location>
        <topology evidence="1">Multi-pass membrane protein</topology>
    </subcellularLocation>
</comment>
<feature type="transmembrane region" description="Helical" evidence="7">
    <location>
        <begin position="292"/>
        <end position="314"/>
    </location>
</feature>
<feature type="transmembrane region" description="Helical" evidence="7">
    <location>
        <begin position="401"/>
        <end position="424"/>
    </location>
</feature>